<protein>
    <recommendedName>
        <fullName evidence="4">Probable multidrug resistance protein NorM</fullName>
    </recommendedName>
    <alternativeName>
        <fullName evidence="12">Multidrug-efflux transporter</fullName>
    </alternativeName>
</protein>
<evidence type="ECO:0000256" key="12">
    <source>
        <dbReference type="ARBA" id="ARBA00031636"/>
    </source>
</evidence>
<keyword evidence="5" id="KW-0813">Transport</keyword>
<dbReference type="InterPro" id="IPR002528">
    <property type="entry name" value="MATE_fam"/>
</dbReference>
<feature type="transmembrane region" description="Helical" evidence="13">
    <location>
        <begin position="165"/>
        <end position="186"/>
    </location>
</feature>
<evidence type="ECO:0000256" key="2">
    <source>
        <dbReference type="ARBA" id="ARBA00004651"/>
    </source>
</evidence>
<evidence type="ECO:0000256" key="4">
    <source>
        <dbReference type="ARBA" id="ARBA00020268"/>
    </source>
</evidence>
<dbReference type="GO" id="GO:0005886">
    <property type="term" value="C:plasma membrane"/>
    <property type="evidence" value="ECO:0007669"/>
    <property type="project" value="UniProtKB-SubCell"/>
</dbReference>
<dbReference type="AlphaFoldDB" id="A0A8J6J161"/>
<evidence type="ECO:0000256" key="9">
    <source>
        <dbReference type="ARBA" id="ARBA00022989"/>
    </source>
</evidence>
<organism evidence="14 15">
    <name type="scientific">Flintibacter hominis</name>
    <dbReference type="NCBI Taxonomy" id="2763048"/>
    <lineage>
        <taxon>Bacteria</taxon>
        <taxon>Bacillati</taxon>
        <taxon>Bacillota</taxon>
        <taxon>Clostridia</taxon>
        <taxon>Eubacteriales</taxon>
        <taxon>Flintibacter</taxon>
    </lineage>
</organism>
<evidence type="ECO:0000256" key="11">
    <source>
        <dbReference type="ARBA" id="ARBA00023136"/>
    </source>
</evidence>
<feature type="transmembrane region" description="Helical" evidence="13">
    <location>
        <begin position="12"/>
        <end position="31"/>
    </location>
</feature>
<comment type="function">
    <text evidence="1">Multidrug efflux pump.</text>
</comment>
<evidence type="ECO:0000256" key="6">
    <source>
        <dbReference type="ARBA" id="ARBA00022449"/>
    </source>
</evidence>
<gene>
    <name evidence="14" type="ORF">H8S11_04650</name>
</gene>
<keyword evidence="7" id="KW-1003">Cell membrane</keyword>
<accession>A0A8J6J161</accession>
<evidence type="ECO:0000313" key="15">
    <source>
        <dbReference type="Proteomes" id="UP000628736"/>
    </source>
</evidence>
<evidence type="ECO:0000256" key="1">
    <source>
        <dbReference type="ARBA" id="ARBA00003408"/>
    </source>
</evidence>
<comment type="similarity">
    <text evidence="3">Belongs to the multi antimicrobial extrusion (MATE) (TC 2.A.66.1) family.</text>
</comment>
<evidence type="ECO:0000256" key="13">
    <source>
        <dbReference type="SAM" id="Phobius"/>
    </source>
</evidence>
<feature type="transmembrane region" description="Helical" evidence="13">
    <location>
        <begin position="97"/>
        <end position="119"/>
    </location>
</feature>
<dbReference type="GO" id="GO:0015297">
    <property type="term" value="F:antiporter activity"/>
    <property type="evidence" value="ECO:0007669"/>
    <property type="project" value="UniProtKB-KW"/>
</dbReference>
<feature type="transmembrane region" description="Helical" evidence="13">
    <location>
        <begin position="263"/>
        <end position="283"/>
    </location>
</feature>
<keyword evidence="11 13" id="KW-0472">Membrane</keyword>
<dbReference type="Pfam" id="PF01554">
    <property type="entry name" value="MatE"/>
    <property type="match status" value="2"/>
</dbReference>
<dbReference type="NCBIfam" id="TIGR00797">
    <property type="entry name" value="matE"/>
    <property type="match status" value="1"/>
</dbReference>
<dbReference type="GO" id="GO:0042910">
    <property type="term" value="F:xenobiotic transmembrane transporter activity"/>
    <property type="evidence" value="ECO:0007669"/>
    <property type="project" value="InterPro"/>
</dbReference>
<feature type="transmembrane region" description="Helical" evidence="13">
    <location>
        <begin position="233"/>
        <end position="257"/>
    </location>
</feature>
<keyword evidence="15" id="KW-1185">Reference proteome</keyword>
<feature type="transmembrane region" description="Helical" evidence="13">
    <location>
        <begin position="131"/>
        <end position="153"/>
    </location>
</feature>
<feature type="transmembrane region" description="Helical" evidence="13">
    <location>
        <begin position="318"/>
        <end position="343"/>
    </location>
</feature>
<dbReference type="InterPro" id="IPR048279">
    <property type="entry name" value="MdtK-like"/>
</dbReference>
<keyword evidence="10" id="KW-0406">Ion transport</keyword>
<feature type="transmembrane region" description="Helical" evidence="13">
    <location>
        <begin position="43"/>
        <end position="76"/>
    </location>
</feature>
<comment type="subcellular location">
    <subcellularLocation>
        <location evidence="2">Cell membrane</location>
        <topology evidence="2">Multi-pass membrane protein</topology>
    </subcellularLocation>
</comment>
<feature type="transmembrane region" description="Helical" evidence="13">
    <location>
        <begin position="192"/>
        <end position="212"/>
    </location>
</feature>
<evidence type="ECO:0000256" key="5">
    <source>
        <dbReference type="ARBA" id="ARBA00022448"/>
    </source>
</evidence>
<keyword evidence="8 13" id="KW-0812">Transmembrane</keyword>
<dbReference type="RefSeq" id="WP_186852357.1">
    <property type="nucleotide sequence ID" value="NZ_JACOPO010000002.1"/>
</dbReference>
<dbReference type="CDD" id="cd13138">
    <property type="entry name" value="MATE_yoeA_like"/>
    <property type="match status" value="1"/>
</dbReference>
<comment type="caution">
    <text evidence="14">The sequence shown here is derived from an EMBL/GenBank/DDBJ whole genome shotgun (WGS) entry which is preliminary data.</text>
</comment>
<dbReference type="EMBL" id="JACOPO010000002">
    <property type="protein sequence ID" value="MBC5722104.1"/>
    <property type="molecule type" value="Genomic_DNA"/>
</dbReference>
<dbReference type="GO" id="GO:0006811">
    <property type="term" value="P:monoatomic ion transport"/>
    <property type="evidence" value="ECO:0007669"/>
    <property type="project" value="UniProtKB-KW"/>
</dbReference>
<reference evidence="14" key="1">
    <citation type="submission" date="2020-08" db="EMBL/GenBank/DDBJ databases">
        <title>Genome public.</title>
        <authorList>
            <person name="Liu C."/>
            <person name="Sun Q."/>
        </authorList>
    </citation>
    <scope>NUCLEOTIDE SEQUENCE</scope>
    <source>
        <strain evidence="14">NSJ-23</strain>
    </source>
</reference>
<keyword evidence="6" id="KW-0050">Antiport</keyword>
<evidence type="ECO:0000256" key="7">
    <source>
        <dbReference type="ARBA" id="ARBA00022475"/>
    </source>
</evidence>
<evidence type="ECO:0000256" key="10">
    <source>
        <dbReference type="ARBA" id="ARBA00023065"/>
    </source>
</evidence>
<dbReference type="Proteomes" id="UP000628736">
    <property type="component" value="Unassembled WGS sequence"/>
</dbReference>
<dbReference type="InterPro" id="IPR050222">
    <property type="entry name" value="MATE_MdtK"/>
</dbReference>
<evidence type="ECO:0000256" key="3">
    <source>
        <dbReference type="ARBA" id="ARBA00010199"/>
    </source>
</evidence>
<dbReference type="PIRSF" id="PIRSF006603">
    <property type="entry name" value="DinF"/>
    <property type="match status" value="1"/>
</dbReference>
<proteinExistence type="inferred from homology"/>
<sequence length="469" mass="50097">MTKDLTQGSPMGLIVRFALPTLLGMLFQQLYNMVDTMIVGKLLGASALAAVGSTGSINFFVIGFCMGLCGGFAIPVAQRMGANEPSKMRRYVANSAYLAALFSLLLTTATGLLCRTILTVMRTPADIFDNAYTYIFIIFMGIPATILYNLLAGILRSLGDSKTPVVFLALSSFLNIFLDFALILWFDAGVAGAAIATVVSQGISGVACLCYMAKKYPILRMSREERRLDIHSCRVLCAMGIPMGLQYSITAIGSIILQSSVNALGSLYVAAVAAGAKLFQLLACPFDAMGATMATYCGQNVGACKLDRLGRGIRSCTALGLGWSLLVLCAMLAFAPQCAMLFLDPSEEQLALLVELTARYTVIQVSFYFPLALVNIVRFSIQGMGFSTFAILAGVLEMFARTGVATLLVPIFGYTAACLASPAAWLAADLFLLPASIFCISRLRKLYPSVPDNERTADPAPALLSDPAR</sequence>
<evidence type="ECO:0000256" key="8">
    <source>
        <dbReference type="ARBA" id="ARBA00022692"/>
    </source>
</evidence>
<keyword evidence="9 13" id="KW-1133">Transmembrane helix</keyword>
<dbReference type="PANTHER" id="PTHR43298:SF2">
    <property type="entry name" value="FMN_FAD EXPORTER YEEO-RELATED"/>
    <property type="match status" value="1"/>
</dbReference>
<dbReference type="PANTHER" id="PTHR43298">
    <property type="entry name" value="MULTIDRUG RESISTANCE PROTEIN NORM-RELATED"/>
    <property type="match status" value="1"/>
</dbReference>
<name>A0A8J6J161_9FIRM</name>
<evidence type="ECO:0000313" key="14">
    <source>
        <dbReference type="EMBL" id="MBC5722104.1"/>
    </source>
</evidence>